<comment type="function">
    <text evidence="7">Required for the formation of a threonylcarbamoyl group on adenosine at position 37 (t(6)A37) in tRNAs that read codons beginning with adenine. Is involved in the transfer of the threonylcarbamoyl moiety of threonylcarbamoyl-AMP (TC-AMP) to the N6 group of A37, together with TsaE and TsaB. TsaD likely plays a direct catalytic role in this reaction.</text>
</comment>
<evidence type="ECO:0000256" key="6">
    <source>
        <dbReference type="ARBA" id="ARBA00048117"/>
    </source>
</evidence>
<dbReference type="PANTHER" id="PTHR11735:SF6">
    <property type="entry name" value="TRNA N6-ADENOSINE THREONYLCARBAMOYLTRANSFERASE, MITOCHONDRIAL"/>
    <property type="match status" value="1"/>
</dbReference>
<dbReference type="Gene3D" id="3.30.420.40">
    <property type="match status" value="2"/>
</dbReference>
<dbReference type="NCBIfam" id="TIGR03723">
    <property type="entry name" value="T6A_TsaD_YgjD"/>
    <property type="match status" value="1"/>
</dbReference>
<keyword evidence="4 7" id="KW-0408">Iron</keyword>
<keyword evidence="1 7" id="KW-0808">Transferase</keyword>
<evidence type="ECO:0000256" key="2">
    <source>
        <dbReference type="ARBA" id="ARBA00022694"/>
    </source>
</evidence>
<feature type="binding site" evidence="7">
    <location>
        <begin position="138"/>
        <end position="142"/>
    </location>
    <ligand>
        <name>substrate</name>
    </ligand>
</feature>
<reference evidence="9 10" key="1">
    <citation type="journal article" date="2018" name="Syst. Appl. Microbiol.">
        <title>Abditibacterium utsteinense sp. nov., the first cultivated member of candidate phylum FBP, isolated from ice-free Antarctic soil samples.</title>
        <authorList>
            <person name="Tahon G."/>
            <person name="Tytgat B."/>
            <person name="Lebbe L."/>
            <person name="Carlier A."/>
            <person name="Willems A."/>
        </authorList>
    </citation>
    <scope>NUCLEOTIDE SEQUENCE [LARGE SCALE GENOMIC DNA]</scope>
    <source>
        <strain evidence="9 10">LMG 29911</strain>
    </source>
</reference>
<gene>
    <name evidence="7" type="primary">tsaD</name>
    <name evidence="9" type="ORF">B1R32_101117</name>
</gene>
<comment type="caution">
    <text evidence="9">The sequence shown here is derived from an EMBL/GenBank/DDBJ whole genome shotgun (WGS) entry which is preliminary data.</text>
</comment>
<sequence>MLILGIETSCDDTSVALLEHTGGNSLDVRANLIASQIDAHQLFGGVVPEIASRAHLETLNPLLEVLWSETETSPRDVDLIGVTSGPGLAGALLVGVAAGKALGYALKKPVRAVNHVEGHICSAFLEKPQLQFPLLSLVVSGGHTDLILMRDFGQFERLGRSRDDAVGEAFDKVARAIGLPIPGGPNLEKSAKNGDARAFHFGRSNLEPSFDFSYSGLKTAASQAWKKESTRQNDIAASFQRAAILQLQKQVGRALDEFAPASFGLCGGVAANDALREALSPVCATKNVAFVVPPPIFCTDNAAMIAAAAFFRAREEEFPVFDLESLSFEARSVWPVG</sequence>
<keyword evidence="3 7" id="KW-0479">Metal-binding</keyword>
<comment type="similarity">
    <text evidence="7">Belongs to the KAE1 / TsaD family.</text>
</comment>
<evidence type="ECO:0000313" key="10">
    <source>
        <dbReference type="Proteomes" id="UP000237684"/>
    </source>
</evidence>
<comment type="catalytic activity">
    <reaction evidence="6 7">
        <text>L-threonylcarbamoyladenylate + adenosine(37) in tRNA = N(6)-L-threonylcarbamoyladenosine(37) in tRNA + AMP + H(+)</text>
        <dbReference type="Rhea" id="RHEA:37059"/>
        <dbReference type="Rhea" id="RHEA-COMP:10162"/>
        <dbReference type="Rhea" id="RHEA-COMP:10163"/>
        <dbReference type="ChEBI" id="CHEBI:15378"/>
        <dbReference type="ChEBI" id="CHEBI:73682"/>
        <dbReference type="ChEBI" id="CHEBI:74411"/>
        <dbReference type="ChEBI" id="CHEBI:74418"/>
        <dbReference type="ChEBI" id="CHEBI:456215"/>
        <dbReference type="EC" id="2.3.1.234"/>
    </reaction>
</comment>
<feature type="binding site" evidence="7">
    <location>
        <position position="300"/>
    </location>
    <ligand>
        <name>Fe cation</name>
        <dbReference type="ChEBI" id="CHEBI:24875"/>
    </ligand>
</feature>
<feature type="binding site" evidence="7">
    <location>
        <position position="184"/>
    </location>
    <ligand>
        <name>substrate</name>
    </ligand>
</feature>
<dbReference type="GO" id="GO:0002949">
    <property type="term" value="P:tRNA threonylcarbamoyladenosine modification"/>
    <property type="evidence" value="ECO:0007669"/>
    <property type="project" value="UniProtKB-UniRule"/>
</dbReference>
<dbReference type="EC" id="2.3.1.234" evidence="7"/>
<dbReference type="InterPro" id="IPR022450">
    <property type="entry name" value="TsaD"/>
</dbReference>
<protein>
    <recommendedName>
        <fullName evidence="7">tRNA N6-adenosine threonylcarbamoyltransferase</fullName>
        <ecNumber evidence="7">2.3.1.234</ecNumber>
    </recommendedName>
    <alternativeName>
        <fullName evidence="7">N6-L-threonylcarbamoyladenine synthase</fullName>
        <shortName evidence="7">t(6)A synthase</shortName>
    </alternativeName>
    <alternativeName>
        <fullName evidence="7">t(6)A37 threonylcarbamoyladenosine biosynthesis protein TsaD</fullName>
    </alternativeName>
    <alternativeName>
        <fullName evidence="7">tRNA threonylcarbamoyladenosine biosynthesis protein TsaD</fullName>
    </alternativeName>
</protein>
<evidence type="ECO:0000256" key="3">
    <source>
        <dbReference type="ARBA" id="ARBA00022723"/>
    </source>
</evidence>
<dbReference type="Proteomes" id="UP000237684">
    <property type="component" value="Unassembled WGS sequence"/>
</dbReference>
<dbReference type="GO" id="GO:0061711">
    <property type="term" value="F:tRNA N(6)-L-threonylcarbamoyladenine synthase activity"/>
    <property type="evidence" value="ECO:0007669"/>
    <property type="project" value="UniProtKB-EC"/>
</dbReference>
<dbReference type="PANTHER" id="PTHR11735">
    <property type="entry name" value="TRNA N6-ADENOSINE THREONYLCARBAMOYLTRANSFERASE"/>
    <property type="match status" value="1"/>
</dbReference>
<organism evidence="9 10">
    <name type="scientific">Abditibacterium utsteinense</name>
    <dbReference type="NCBI Taxonomy" id="1960156"/>
    <lineage>
        <taxon>Bacteria</taxon>
        <taxon>Pseudomonadati</taxon>
        <taxon>Abditibacteriota</taxon>
        <taxon>Abditibacteriia</taxon>
        <taxon>Abditibacteriales</taxon>
        <taxon>Abditibacteriaceae</taxon>
        <taxon>Abditibacterium</taxon>
    </lineage>
</organism>
<dbReference type="Pfam" id="PF00814">
    <property type="entry name" value="TsaD"/>
    <property type="match status" value="1"/>
</dbReference>
<evidence type="ECO:0000256" key="7">
    <source>
        <dbReference type="HAMAP-Rule" id="MF_01445"/>
    </source>
</evidence>
<evidence type="ECO:0000259" key="8">
    <source>
        <dbReference type="Pfam" id="PF00814"/>
    </source>
</evidence>
<dbReference type="FunCoup" id="A0A2S8SX50">
    <property type="interactions" value="497"/>
</dbReference>
<feature type="domain" description="Gcp-like" evidence="8">
    <location>
        <begin position="28"/>
        <end position="306"/>
    </location>
</feature>
<dbReference type="InterPro" id="IPR000905">
    <property type="entry name" value="Gcp-like_dom"/>
</dbReference>
<dbReference type="EMBL" id="NIGF01000001">
    <property type="protein sequence ID" value="PQV65377.1"/>
    <property type="molecule type" value="Genomic_DNA"/>
</dbReference>
<dbReference type="GO" id="GO:0005506">
    <property type="term" value="F:iron ion binding"/>
    <property type="evidence" value="ECO:0007669"/>
    <property type="project" value="UniProtKB-UniRule"/>
</dbReference>
<keyword evidence="5 7" id="KW-0012">Acyltransferase</keyword>
<evidence type="ECO:0000256" key="5">
    <source>
        <dbReference type="ARBA" id="ARBA00023315"/>
    </source>
</evidence>
<feature type="binding site" evidence="7">
    <location>
        <position position="171"/>
    </location>
    <ligand>
        <name>substrate</name>
    </ligand>
</feature>
<keyword evidence="2 7" id="KW-0819">tRNA processing</keyword>
<feature type="binding site" evidence="7">
    <location>
        <position position="119"/>
    </location>
    <ligand>
        <name>Fe cation</name>
        <dbReference type="ChEBI" id="CHEBI:24875"/>
    </ligand>
</feature>
<dbReference type="OrthoDB" id="9806197at2"/>
<comment type="subcellular location">
    <subcellularLocation>
        <location evidence="7">Cytoplasm</location>
    </subcellularLocation>
</comment>
<evidence type="ECO:0000256" key="1">
    <source>
        <dbReference type="ARBA" id="ARBA00022679"/>
    </source>
</evidence>
<dbReference type="AlphaFoldDB" id="A0A2S8SX50"/>
<feature type="binding site" evidence="7">
    <location>
        <position position="188"/>
    </location>
    <ligand>
        <name>substrate</name>
    </ligand>
</feature>
<accession>A0A2S8SX50</accession>
<dbReference type="GO" id="GO:0005737">
    <property type="term" value="C:cytoplasm"/>
    <property type="evidence" value="ECO:0007669"/>
    <property type="project" value="UniProtKB-SubCell"/>
</dbReference>
<keyword evidence="10" id="KW-1185">Reference proteome</keyword>
<dbReference type="NCBIfam" id="TIGR00329">
    <property type="entry name" value="gcp_kae1"/>
    <property type="match status" value="1"/>
</dbReference>
<dbReference type="InterPro" id="IPR043129">
    <property type="entry name" value="ATPase_NBD"/>
</dbReference>
<evidence type="ECO:0000313" key="9">
    <source>
        <dbReference type="EMBL" id="PQV65377.1"/>
    </source>
</evidence>
<comment type="cofactor">
    <cofactor evidence="7">
        <name>Fe(2+)</name>
        <dbReference type="ChEBI" id="CHEBI:29033"/>
    </cofactor>
    <text evidence="7">Binds 1 Fe(2+) ion per subunit.</text>
</comment>
<feature type="binding site" evidence="7">
    <location>
        <position position="272"/>
    </location>
    <ligand>
        <name>substrate</name>
    </ligand>
</feature>
<dbReference type="HAMAP" id="MF_01445">
    <property type="entry name" value="TsaD"/>
    <property type="match status" value="1"/>
</dbReference>
<dbReference type="PRINTS" id="PR00789">
    <property type="entry name" value="OSIALOPTASE"/>
</dbReference>
<dbReference type="FunFam" id="3.30.420.40:FF:000012">
    <property type="entry name" value="tRNA N6-adenosine threonylcarbamoyltransferase"/>
    <property type="match status" value="1"/>
</dbReference>
<dbReference type="CDD" id="cd24133">
    <property type="entry name" value="ASKHA_NBD_TsaD_bac"/>
    <property type="match status" value="1"/>
</dbReference>
<keyword evidence="7" id="KW-0963">Cytoplasm</keyword>
<dbReference type="InParanoid" id="A0A2S8SX50"/>
<feature type="binding site" evidence="7">
    <location>
        <position position="115"/>
    </location>
    <ligand>
        <name>Fe cation</name>
        <dbReference type="ChEBI" id="CHEBI:24875"/>
    </ligand>
</feature>
<proteinExistence type="inferred from homology"/>
<dbReference type="InterPro" id="IPR017861">
    <property type="entry name" value="KAE1/TsaD"/>
</dbReference>
<dbReference type="RefSeq" id="WP_105482119.1">
    <property type="nucleotide sequence ID" value="NZ_NIGF01000001.1"/>
</dbReference>
<evidence type="ECO:0000256" key="4">
    <source>
        <dbReference type="ARBA" id="ARBA00023004"/>
    </source>
</evidence>
<name>A0A2S8SX50_9BACT</name>
<dbReference type="SUPFAM" id="SSF53067">
    <property type="entry name" value="Actin-like ATPase domain"/>
    <property type="match status" value="1"/>
</dbReference>